<evidence type="ECO:0000313" key="1">
    <source>
        <dbReference type="EMBL" id="OHB05826.1"/>
    </source>
</evidence>
<evidence type="ECO:0000313" key="2">
    <source>
        <dbReference type="Proteomes" id="UP000177722"/>
    </source>
</evidence>
<dbReference type="EMBL" id="MHWF01000012">
    <property type="protein sequence ID" value="OHB05826.1"/>
    <property type="molecule type" value="Genomic_DNA"/>
</dbReference>
<protein>
    <recommendedName>
        <fullName evidence="3">Homing endonuclease LAGLIDADG domain-containing protein</fullName>
    </recommendedName>
</protein>
<dbReference type="AlphaFoldDB" id="A0A1G2U8N5"/>
<comment type="caution">
    <text evidence="1">The sequence shown here is derived from an EMBL/GenBank/DDBJ whole genome shotgun (WGS) entry which is preliminary data.</text>
</comment>
<reference evidence="1 2" key="1">
    <citation type="journal article" date="2016" name="Nat. Commun.">
        <title>Thousands of microbial genomes shed light on interconnected biogeochemical processes in an aquifer system.</title>
        <authorList>
            <person name="Anantharaman K."/>
            <person name="Brown C.T."/>
            <person name="Hug L.A."/>
            <person name="Sharon I."/>
            <person name="Castelle C.J."/>
            <person name="Probst A.J."/>
            <person name="Thomas B.C."/>
            <person name="Singh A."/>
            <person name="Wilkins M.J."/>
            <person name="Karaoz U."/>
            <person name="Brodie E.L."/>
            <person name="Williams K.H."/>
            <person name="Hubbard S.S."/>
            <person name="Banfield J.F."/>
        </authorList>
    </citation>
    <scope>NUCLEOTIDE SEQUENCE [LARGE SCALE GENOMIC DNA]</scope>
</reference>
<dbReference type="Gene3D" id="3.10.28.10">
    <property type="entry name" value="Homing endonucleases"/>
    <property type="match status" value="1"/>
</dbReference>
<name>A0A1G2U8N5_9BACT</name>
<sequence length="121" mass="14108">MATICFYQDTRHEKGLLWIRKQLGIGYVHRRNDGMSEIRVNGFAQVHDILIQLQPYLQFKKRQATLLIKATTILSQTSFRMLSIRQKRTVVDCIFAIQEENYVAKRKKTRSELLAIVGLTP</sequence>
<evidence type="ECO:0008006" key="3">
    <source>
        <dbReference type="Google" id="ProtNLM"/>
    </source>
</evidence>
<proteinExistence type="predicted"/>
<dbReference type="Proteomes" id="UP000177722">
    <property type="component" value="Unassembled WGS sequence"/>
</dbReference>
<accession>A0A1G2U8N5</accession>
<gene>
    <name evidence="1" type="ORF">A3B16_02550</name>
</gene>
<dbReference type="InterPro" id="IPR027434">
    <property type="entry name" value="Homing_endonucl"/>
</dbReference>
<organism evidence="1 2">
    <name type="scientific">Candidatus Zambryskibacteria bacterium RIFCSPLOWO2_01_FULL_45_43</name>
    <dbReference type="NCBI Taxonomy" id="1802762"/>
    <lineage>
        <taxon>Bacteria</taxon>
        <taxon>Candidatus Zambryskiibacteriota</taxon>
    </lineage>
</organism>
<dbReference type="SUPFAM" id="SSF55608">
    <property type="entry name" value="Homing endonucleases"/>
    <property type="match status" value="1"/>
</dbReference>